<dbReference type="EMBL" id="CP132353">
    <property type="protein sequence ID" value="WLS78589.1"/>
    <property type="molecule type" value="Genomic_DNA"/>
</dbReference>
<comment type="function">
    <text evidence="1">Catalyzes an amino-pyrimidine hydrolysis reaction at the C5' of the pyrimidine moiety of thiamine compounds, a reaction that is part of a thiamine salvage pathway. Thus, catalyzes the conversion of 4-amino-5-aminomethyl-2-methylpyrimidine to 4-amino-5-hydroxymethyl-2-methylpyrimidine (HMP).</text>
</comment>
<dbReference type="Gene3D" id="1.20.910.10">
    <property type="entry name" value="Heme oxygenase-like"/>
    <property type="match status" value="1"/>
</dbReference>
<dbReference type="InterPro" id="IPR004305">
    <property type="entry name" value="Thiaminase-2/PQQC"/>
</dbReference>
<dbReference type="InterPro" id="IPR016084">
    <property type="entry name" value="Haem_Oase-like_multi-hlx"/>
</dbReference>
<dbReference type="GO" id="GO:0005829">
    <property type="term" value="C:cytosol"/>
    <property type="evidence" value="ECO:0007669"/>
    <property type="project" value="TreeGrafter"/>
</dbReference>
<organism evidence="4 5">
    <name type="scientific">Erwinia pyri</name>
    <dbReference type="NCBI Taxonomy" id="3062598"/>
    <lineage>
        <taxon>Bacteria</taxon>
        <taxon>Pseudomonadati</taxon>
        <taxon>Pseudomonadota</taxon>
        <taxon>Gammaproteobacteria</taxon>
        <taxon>Enterobacterales</taxon>
        <taxon>Erwiniaceae</taxon>
        <taxon>Erwinia</taxon>
    </lineage>
</organism>
<dbReference type="RefSeq" id="WP_306208601.1">
    <property type="nucleotide sequence ID" value="NZ_CP132353.1"/>
</dbReference>
<comment type="catalytic activity">
    <reaction evidence="1">
        <text>thiamine + H2O = 5-(2-hydroxyethyl)-4-methylthiazole + 4-amino-5-hydroxymethyl-2-methylpyrimidine + H(+)</text>
        <dbReference type="Rhea" id="RHEA:17509"/>
        <dbReference type="ChEBI" id="CHEBI:15377"/>
        <dbReference type="ChEBI" id="CHEBI:15378"/>
        <dbReference type="ChEBI" id="CHEBI:16892"/>
        <dbReference type="ChEBI" id="CHEBI:17957"/>
        <dbReference type="ChEBI" id="CHEBI:18385"/>
        <dbReference type="EC" id="3.5.99.2"/>
    </reaction>
</comment>
<dbReference type="AlphaFoldDB" id="A0AA50DIG0"/>
<evidence type="ECO:0000259" key="3">
    <source>
        <dbReference type="Pfam" id="PF03070"/>
    </source>
</evidence>
<dbReference type="Pfam" id="PF03070">
    <property type="entry name" value="TENA_THI-4"/>
    <property type="match status" value="1"/>
</dbReference>
<dbReference type="KEGG" id="epi:Q3V30_19410"/>
<dbReference type="GO" id="GO:0050334">
    <property type="term" value="F:thiaminase activity"/>
    <property type="evidence" value="ECO:0007669"/>
    <property type="project" value="UniProtKB-UniRule"/>
</dbReference>
<protein>
    <recommendedName>
        <fullName evidence="1">Aminopyrimidine aminohydrolase</fullName>
        <ecNumber evidence="1">3.5.99.2</ecNumber>
    </recommendedName>
</protein>
<dbReference type="PANTHER" id="PTHR43198">
    <property type="entry name" value="BIFUNCTIONAL TH2 PROTEIN"/>
    <property type="match status" value="1"/>
</dbReference>
<feature type="active site" description="Proton donor" evidence="2">
    <location>
        <position position="204"/>
    </location>
</feature>
<name>A0AA50DIG0_9GAMM</name>
<evidence type="ECO:0000256" key="1">
    <source>
        <dbReference type="PIRNR" id="PIRNR003170"/>
    </source>
</evidence>
<evidence type="ECO:0000256" key="2">
    <source>
        <dbReference type="PIRSR" id="PIRSR003170-1"/>
    </source>
</evidence>
<keyword evidence="1" id="KW-0784">Thiamine biosynthesis</keyword>
<dbReference type="Proteomes" id="UP001228139">
    <property type="component" value="Chromosome"/>
</dbReference>
<dbReference type="SUPFAM" id="SSF48613">
    <property type="entry name" value="Heme oxygenase-like"/>
    <property type="match status" value="1"/>
</dbReference>
<dbReference type="InterPro" id="IPR050967">
    <property type="entry name" value="Thiamine_Salvage_TenA"/>
</dbReference>
<gene>
    <name evidence="4" type="ORF">Q3V30_19410</name>
</gene>
<reference evidence="4 5" key="1">
    <citation type="submission" date="2023-07" db="EMBL/GenBank/DDBJ databases">
        <title>Pathogenic bacteria of pear tree diseases.</title>
        <authorList>
            <person name="Zhang Z."/>
            <person name="He L."/>
            <person name="Huang R."/>
        </authorList>
    </citation>
    <scope>NUCLEOTIDE SEQUENCE [LARGE SCALE GENOMIC DNA]</scope>
    <source>
        <strain evidence="4 5">DE2</strain>
    </source>
</reference>
<dbReference type="InterPro" id="IPR026285">
    <property type="entry name" value="TenA_E"/>
</dbReference>
<keyword evidence="1" id="KW-0378">Hydrolase</keyword>
<comment type="catalytic activity">
    <reaction evidence="1">
        <text>4-amino-5-aminomethyl-2-methylpyrimidine + H2O = 4-amino-5-hydroxymethyl-2-methylpyrimidine + NH4(+)</text>
        <dbReference type="Rhea" id="RHEA:31799"/>
        <dbReference type="ChEBI" id="CHEBI:15377"/>
        <dbReference type="ChEBI" id="CHEBI:16892"/>
        <dbReference type="ChEBI" id="CHEBI:28938"/>
        <dbReference type="ChEBI" id="CHEBI:63416"/>
        <dbReference type="EC" id="3.5.99.2"/>
    </reaction>
</comment>
<dbReference type="EC" id="3.5.99.2" evidence="1"/>
<accession>A0AA50DIG0</accession>
<dbReference type="PANTHER" id="PTHR43198:SF2">
    <property type="entry name" value="SI:CH1073-67J19.1-RELATED"/>
    <property type="match status" value="1"/>
</dbReference>
<dbReference type="PIRSF" id="PIRSF003170">
    <property type="entry name" value="Pet18p"/>
    <property type="match status" value="1"/>
</dbReference>
<dbReference type="CDD" id="cd19358">
    <property type="entry name" value="TenA_E_Spr0628-like"/>
    <property type="match status" value="1"/>
</dbReference>
<dbReference type="GO" id="GO:0009228">
    <property type="term" value="P:thiamine biosynthetic process"/>
    <property type="evidence" value="ECO:0007669"/>
    <property type="project" value="UniProtKB-KW"/>
</dbReference>
<comment type="similarity">
    <text evidence="1">Belongs to the TenA family.</text>
</comment>
<keyword evidence="5" id="KW-1185">Reference proteome</keyword>
<comment type="pathway">
    <text evidence="1">Cofactor biosynthesis; thiamine diphosphate biosynthesis.</text>
</comment>
<evidence type="ECO:0000313" key="4">
    <source>
        <dbReference type="EMBL" id="WLS78589.1"/>
    </source>
</evidence>
<sequence>MEAFSDRLLREHQVSWQAMQQHRFVCETEQDCLPAEVFNRYLVFEGNFVATAIAIFALGVSKAPDIRQQRWLIGVLNALVDTQIAWFETVLAKRGINPESYPDNLPGVRRFREGMLNVAQRGSYAEIVTLMFGAEWMYYHWCKRASLQMQSDVDVRRWVEMHAEEEFYQQASWLKAELDHCAAEMSEEDKFALSELYGKVLKWEIDFHTAAYSDKA</sequence>
<proteinExistence type="inferred from homology"/>
<evidence type="ECO:0000313" key="5">
    <source>
        <dbReference type="Proteomes" id="UP001228139"/>
    </source>
</evidence>
<feature type="domain" description="Thiaminase-2/PQQC" evidence="3">
    <location>
        <begin position="11"/>
        <end position="212"/>
    </location>
</feature>